<dbReference type="SUPFAM" id="SSF50998">
    <property type="entry name" value="Quinoprotein alcohol dehydrogenase-like"/>
    <property type="match status" value="1"/>
</dbReference>
<gene>
    <name evidence="1" type="ORF">Q4Q40_01395</name>
</gene>
<reference evidence="1" key="1">
    <citation type="submission" date="2023-07" db="EMBL/GenBank/DDBJ databases">
        <title>Two novel species in the genus Flavivirga.</title>
        <authorList>
            <person name="Kwon K."/>
        </authorList>
    </citation>
    <scope>NUCLEOTIDE SEQUENCE</scope>
    <source>
        <strain evidence="1">KACC 14158</strain>
    </source>
</reference>
<dbReference type="RefSeq" id="WP_303299884.1">
    <property type="nucleotide sequence ID" value="NZ_BAABDA010000042.1"/>
</dbReference>
<keyword evidence="2" id="KW-1185">Reference proteome</keyword>
<evidence type="ECO:0008006" key="3">
    <source>
        <dbReference type="Google" id="ProtNLM"/>
    </source>
</evidence>
<dbReference type="Proteomes" id="UP001176806">
    <property type="component" value="Unassembled WGS sequence"/>
</dbReference>
<sequence>MIQIKFNISLYVLVTFMTLLNCSSDDSNNLNTTQIISEIEIYGGSLNESAQSITKTNDGGYAILGYTQSINDDITDKQNESFDYWLLKFDANNNLQWQKTYGGSDDDRGNKIIQTKDSGFAIIGFSSSNDGAVTDNSGSNDFWVSKLNIEGSMLWQKSFGFSGADSGISIIETKDSGYLLTGVLDVTASNGEGNSKSLVSKKHAGGDYWAIKLNASGEKQWSKFFGGTYTDTPYDVIQTDDNGYIIVGSSDSDDIDIKENKGSYDFWVIKISEIGALIWEKSFGGSEIDEARAITSSGDGNYIIVGDTRSKDLDISNNLGAADLWVIKISPTGNLIWEKTIGGTSFDVGRSISKTQDNGFIISGSSRSSDGNLSNNNGQNDAWVVKIDANAILEWQKTIGGSDIDFAYDAIELDDKSIIVVGESNSSNGDIPENKGFTDLLIFKIK</sequence>
<dbReference type="PANTHER" id="PTHR42754:SF1">
    <property type="entry name" value="LIPOPROTEIN"/>
    <property type="match status" value="1"/>
</dbReference>
<dbReference type="InterPro" id="IPR011047">
    <property type="entry name" value="Quinoprotein_ADH-like_sf"/>
</dbReference>
<evidence type="ECO:0000313" key="2">
    <source>
        <dbReference type="Proteomes" id="UP001176806"/>
    </source>
</evidence>
<accession>A0ABT8WI41</accession>
<evidence type="ECO:0000313" key="1">
    <source>
        <dbReference type="EMBL" id="MDO5972824.1"/>
    </source>
</evidence>
<comment type="caution">
    <text evidence="1">The sequence shown here is derived from an EMBL/GenBank/DDBJ whole genome shotgun (WGS) entry which is preliminary data.</text>
</comment>
<protein>
    <recommendedName>
        <fullName evidence="3">Bulb-type lectin domain-containing protein</fullName>
    </recommendedName>
</protein>
<proteinExistence type="predicted"/>
<organism evidence="1 2">
    <name type="scientific">Flavivirga jejuensis</name>
    <dbReference type="NCBI Taxonomy" id="870487"/>
    <lineage>
        <taxon>Bacteria</taxon>
        <taxon>Pseudomonadati</taxon>
        <taxon>Bacteroidota</taxon>
        <taxon>Flavobacteriia</taxon>
        <taxon>Flavobacteriales</taxon>
        <taxon>Flavobacteriaceae</taxon>
        <taxon>Flavivirga</taxon>
    </lineage>
</organism>
<name>A0ABT8WI41_9FLAO</name>
<dbReference type="EMBL" id="JAUOEL010000001">
    <property type="protein sequence ID" value="MDO5972824.1"/>
    <property type="molecule type" value="Genomic_DNA"/>
</dbReference>
<dbReference type="PANTHER" id="PTHR42754">
    <property type="entry name" value="ENDOGLUCANASE"/>
    <property type="match status" value="1"/>
</dbReference>